<organism evidence="11 12">
    <name type="scientific">Ladona fulva</name>
    <name type="common">Scarce chaser dragonfly</name>
    <name type="synonym">Libellula fulva</name>
    <dbReference type="NCBI Taxonomy" id="123851"/>
    <lineage>
        <taxon>Eukaryota</taxon>
        <taxon>Metazoa</taxon>
        <taxon>Ecdysozoa</taxon>
        <taxon>Arthropoda</taxon>
        <taxon>Hexapoda</taxon>
        <taxon>Insecta</taxon>
        <taxon>Pterygota</taxon>
        <taxon>Palaeoptera</taxon>
        <taxon>Odonata</taxon>
        <taxon>Epiprocta</taxon>
        <taxon>Anisoptera</taxon>
        <taxon>Libelluloidea</taxon>
        <taxon>Libellulidae</taxon>
        <taxon>Ladona</taxon>
    </lineage>
</organism>
<comment type="subcellular location">
    <subcellularLocation>
        <location evidence="1">Cytoplasm</location>
        <location evidence="1">Myofibril</location>
        <location evidence="1">Sarcomere</location>
    </subcellularLocation>
</comment>
<evidence type="ECO:0008006" key="13">
    <source>
        <dbReference type="Google" id="ProtNLM"/>
    </source>
</evidence>
<feature type="domain" description="Protein kinase" evidence="8">
    <location>
        <begin position="1290"/>
        <end position="1523"/>
    </location>
</feature>
<dbReference type="FunFam" id="2.60.40.10:FF:000940">
    <property type="entry name" value="Muscle M-line assembly protein unc-89"/>
    <property type="match status" value="1"/>
</dbReference>
<dbReference type="PANTHER" id="PTHR47633">
    <property type="entry name" value="IMMUNOGLOBULIN"/>
    <property type="match status" value="1"/>
</dbReference>
<name>A0A8K0KE93_LADFU</name>
<evidence type="ECO:0000313" key="12">
    <source>
        <dbReference type="Proteomes" id="UP000792457"/>
    </source>
</evidence>
<dbReference type="Pfam" id="PF07679">
    <property type="entry name" value="I-set"/>
    <property type="match status" value="13"/>
</dbReference>
<dbReference type="InterPro" id="IPR013783">
    <property type="entry name" value="Ig-like_fold"/>
</dbReference>
<evidence type="ECO:0000256" key="3">
    <source>
        <dbReference type="ARBA" id="ARBA00022490"/>
    </source>
</evidence>
<feature type="domain" description="Protein kinase" evidence="8">
    <location>
        <begin position="1922"/>
        <end position="2227"/>
    </location>
</feature>
<dbReference type="PROSITE" id="PS50853">
    <property type="entry name" value="FN3"/>
    <property type="match status" value="1"/>
</dbReference>
<dbReference type="FunFam" id="2.60.40.10:FF:001381">
    <property type="entry name" value="Uncharacterized protein, isoform C"/>
    <property type="match status" value="1"/>
</dbReference>
<evidence type="ECO:0000256" key="2">
    <source>
        <dbReference type="ARBA" id="ARBA00006692"/>
    </source>
</evidence>
<feature type="region of interest" description="Disordered" evidence="7">
    <location>
        <begin position="1572"/>
        <end position="1592"/>
    </location>
</feature>
<keyword evidence="12" id="KW-1185">Reference proteome</keyword>
<dbReference type="InterPro" id="IPR011009">
    <property type="entry name" value="Kinase-like_dom_sf"/>
</dbReference>
<dbReference type="Pfam" id="PF00041">
    <property type="entry name" value="fn3"/>
    <property type="match status" value="1"/>
</dbReference>
<comment type="similarity">
    <text evidence="2">Belongs to the protein kinase superfamily. CAMK Ser/Thr protein kinase family.</text>
</comment>
<protein>
    <recommendedName>
        <fullName evidence="13">Obscurin</fullName>
    </recommendedName>
</protein>
<dbReference type="SUPFAM" id="SSF56112">
    <property type="entry name" value="Protein kinase-like (PK-like)"/>
    <property type="match status" value="2"/>
</dbReference>
<dbReference type="EMBL" id="KZ308727">
    <property type="protein sequence ID" value="KAG8233551.1"/>
    <property type="molecule type" value="Genomic_DNA"/>
</dbReference>
<dbReference type="PROSITE" id="PS50835">
    <property type="entry name" value="IG_LIKE"/>
    <property type="match status" value="7"/>
</dbReference>
<evidence type="ECO:0000259" key="9">
    <source>
        <dbReference type="PROSITE" id="PS50835"/>
    </source>
</evidence>
<dbReference type="FunFam" id="2.60.40.10:FF:000425">
    <property type="entry name" value="Myosin light chain kinase"/>
    <property type="match status" value="2"/>
</dbReference>
<dbReference type="OrthoDB" id="2570713at2759"/>
<dbReference type="CDD" id="cd00063">
    <property type="entry name" value="FN3"/>
    <property type="match status" value="2"/>
</dbReference>
<dbReference type="Pfam" id="PF00069">
    <property type="entry name" value="Pkinase"/>
    <property type="match status" value="3"/>
</dbReference>
<dbReference type="PROSITE" id="PS50011">
    <property type="entry name" value="PROTEIN_KINASE_DOM"/>
    <property type="match status" value="2"/>
</dbReference>
<dbReference type="GO" id="GO:0031430">
    <property type="term" value="C:M band"/>
    <property type="evidence" value="ECO:0007669"/>
    <property type="project" value="UniProtKB-ARBA"/>
</dbReference>
<feature type="domain" description="Ig-like" evidence="9">
    <location>
        <begin position="646"/>
        <end position="736"/>
    </location>
</feature>
<dbReference type="GO" id="GO:0045214">
    <property type="term" value="P:sarcomere organization"/>
    <property type="evidence" value="ECO:0007669"/>
    <property type="project" value="UniProtKB-ARBA"/>
</dbReference>
<proteinExistence type="inferred from homology"/>
<dbReference type="InterPro" id="IPR013098">
    <property type="entry name" value="Ig_I-set"/>
</dbReference>
<dbReference type="PANTHER" id="PTHR47633:SF4">
    <property type="entry name" value="MYOPALLADIN ISOFORM X1"/>
    <property type="match status" value="1"/>
</dbReference>
<dbReference type="FunFam" id="2.60.40.10:FF:001036">
    <property type="entry name" value="Muscle M-line assembly protein unc-89"/>
    <property type="match status" value="1"/>
</dbReference>
<reference evidence="11" key="2">
    <citation type="submission" date="2017-10" db="EMBL/GenBank/DDBJ databases">
        <title>Ladona fulva Genome sequencing and assembly.</title>
        <authorList>
            <person name="Murali S."/>
            <person name="Richards S."/>
            <person name="Bandaranaike D."/>
            <person name="Bellair M."/>
            <person name="Blankenburg K."/>
            <person name="Chao H."/>
            <person name="Dinh H."/>
            <person name="Doddapaneni H."/>
            <person name="Dugan-Rocha S."/>
            <person name="Elkadiri S."/>
            <person name="Gnanaolivu R."/>
            <person name="Hernandez B."/>
            <person name="Skinner E."/>
            <person name="Javaid M."/>
            <person name="Lee S."/>
            <person name="Li M."/>
            <person name="Ming W."/>
            <person name="Munidasa M."/>
            <person name="Muniz J."/>
            <person name="Nguyen L."/>
            <person name="Hughes D."/>
            <person name="Osuji N."/>
            <person name="Pu L.-L."/>
            <person name="Puazo M."/>
            <person name="Qu C."/>
            <person name="Quiroz J."/>
            <person name="Raj R."/>
            <person name="Weissenberger G."/>
            <person name="Xin Y."/>
            <person name="Zou X."/>
            <person name="Han Y."/>
            <person name="Worley K."/>
            <person name="Muzny D."/>
            <person name="Gibbs R."/>
        </authorList>
    </citation>
    <scope>NUCLEOTIDE SEQUENCE</scope>
    <source>
        <strain evidence="11">Sampled in the wild</strain>
    </source>
</reference>
<dbReference type="FunFam" id="2.60.40.10:FF:000032">
    <property type="entry name" value="palladin isoform X1"/>
    <property type="match status" value="1"/>
</dbReference>
<dbReference type="FunFam" id="2.60.40.10:FF:000796">
    <property type="entry name" value="Muscle M-line assembly protein unc-89"/>
    <property type="match status" value="1"/>
</dbReference>
<dbReference type="InterPro" id="IPR000719">
    <property type="entry name" value="Prot_kinase_dom"/>
</dbReference>
<feature type="domain" description="Ig-like" evidence="9">
    <location>
        <begin position="1755"/>
        <end position="1846"/>
    </location>
</feature>
<evidence type="ECO:0000259" key="8">
    <source>
        <dbReference type="PROSITE" id="PS50011"/>
    </source>
</evidence>
<dbReference type="SUPFAM" id="SSF49265">
    <property type="entry name" value="Fibronectin type III"/>
    <property type="match status" value="1"/>
</dbReference>
<dbReference type="FunFam" id="2.60.40.10:FF:000519">
    <property type="entry name" value="Muscle M-line assembly protein unc-89"/>
    <property type="match status" value="1"/>
</dbReference>
<dbReference type="GO" id="GO:0004672">
    <property type="term" value="F:protein kinase activity"/>
    <property type="evidence" value="ECO:0007669"/>
    <property type="project" value="InterPro"/>
</dbReference>
<dbReference type="SMART" id="SM00409">
    <property type="entry name" value="IG"/>
    <property type="match status" value="11"/>
</dbReference>
<feature type="domain" description="Ig-like" evidence="9">
    <location>
        <begin position="78"/>
        <end position="178"/>
    </location>
</feature>
<dbReference type="Gene3D" id="2.60.40.10">
    <property type="entry name" value="Immunoglobulins"/>
    <property type="match status" value="15"/>
</dbReference>
<dbReference type="InterPro" id="IPR003598">
    <property type="entry name" value="Ig_sub2"/>
</dbReference>
<keyword evidence="4" id="KW-0677">Repeat</keyword>
<dbReference type="SUPFAM" id="SSF48726">
    <property type="entry name" value="Immunoglobulin"/>
    <property type="match status" value="13"/>
</dbReference>
<accession>A0A8K0KE93</accession>
<keyword evidence="5" id="KW-1015">Disulfide bond</keyword>
<dbReference type="InterPro" id="IPR003599">
    <property type="entry name" value="Ig_sub"/>
</dbReference>
<feature type="domain" description="Ig-like" evidence="9">
    <location>
        <begin position="742"/>
        <end position="833"/>
    </location>
</feature>
<dbReference type="Gene3D" id="1.10.510.10">
    <property type="entry name" value="Transferase(Phosphotransferase) domain 1"/>
    <property type="match status" value="2"/>
</dbReference>
<keyword evidence="3" id="KW-0963">Cytoplasm</keyword>
<dbReference type="Proteomes" id="UP000792457">
    <property type="component" value="Unassembled WGS sequence"/>
</dbReference>
<feature type="domain" description="Fibronectin type-III" evidence="10">
    <location>
        <begin position="1851"/>
        <end position="1945"/>
    </location>
</feature>
<reference evidence="11" key="1">
    <citation type="submission" date="2013-04" db="EMBL/GenBank/DDBJ databases">
        <authorList>
            <person name="Qu J."/>
            <person name="Murali S.C."/>
            <person name="Bandaranaike D."/>
            <person name="Bellair M."/>
            <person name="Blankenburg K."/>
            <person name="Chao H."/>
            <person name="Dinh H."/>
            <person name="Doddapaneni H."/>
            <person name="Downs B."/>
            <person name="Dugan-Rocha S."/>
            <person name="Elkadiri S."/>
            <person name="Gnanaolivu R.D."/>
            <person name="Hernandez B."/>
            <person name="Javaid M."/>
            <person name="Jayaseelan J.C."/>
            <person name="Lee S."/>
            <person name="Li M."/>
            <person name="Ming W."/>
            <person name="Munidasa M."/>
            <person name="Muniz J."/>
            <person name="Nguyen L."/>
            <person name="Ongeri F."/>
            <person name="Osuji N."/>
            <person name="Pu L.-L."/>
            <person name="Puazo M."/>
            <person name="Qu C."/>
            <person name="Quiroz J."/>
            <person name="Raj R."/>
            <person name="Weissenberger G."/>
            <person name="Xin Y."/>
            <person name="Zou X."/>
            <person name="Han Y."/>
            <person name="Richards S."/>
            <person name="Worley K."/>
            <person name="Muzny D."/>
            <person name="Gibbs R."/>
        </authorList>
    </citation>
    <scope>NUCLEOTIDE SEQUENCE</scope>
    <source>
        <strain evidence="11">Sampled in the wild</strain>
    </source>
</reference>
<evidence type="ECO:0000313" key="11">
    <source>
        <dbReference type="EMBL" id="KAG8233551.1"/>
    </source>
</evidence>
<dbReference type="InterPro" id="IPR036116">
    <property type="entry name" value="FN3_sf"/>
</dbReference>
<feature type="domain" description="Ig-like" evidence="9">
    <location>
        <begin position="276"/>
        <end position="368"/>
    </location>
</feature>
<dbReference type="Gene3D" id="3.30.200.20">
    <property type="entry name" value="Phosphorylase Kinase, domain 1"/>
    <property type="match status" value="1"/>
</dbReference>
<evidence type="ECO:0000259" key="10">
    <source>
        <dbReference type="PROSITE" id="PS50853"/>
    </source>
</evidence>
<gene>
    <name evidence="11" type="ORF">J437_LFUL013763</name>
</gene>
<feature type="domain" description="Ig-like" evidence="9">
    <location>
        <begin position="372"/>
        <end position="462"/>
    </location>
</feature>
<evidence type="ECO:0000256" key="1">
    <source>
        <dbReference type="ARBA" id="ARBA00004204"/>
    </source>
</evidence>
<dbReference type="SMART" id="SM00408">
    <property type="entry name" value="IGc2"/>
    <property type="match status" value="7"/>
</dbReference>
<dbReference type="SMART" id="SM00060">
    <property type="entry name" value="FN3"/>
    <property type="match status" value="2"/>
</dbReference>
<comment type="caution">
    <text evidence="11">The sequence shown here is derived from an EMBL/GenBank/DDBJ whole genome shotgun (WGS) entry which is preliminary data.</text>
</comment>
<feature type="domain" description="Ig-like" evidence="9">
    <location>
        <begin position="1163"/>
        <end position="1252"/>
    </location>
</feature>
<keyword evidence="6" id="KW-0393">Immunoglobulin domain</keyword>
<evidence type="ECO:0000256" key="7">
    <source>
        <dbReference type="SAM" id="MobiDB-lite"/>
    </source>
</evidence>
<evidence type="ECO:0000256" key="5">
    <source>
        <dbReference type="ARBA" id="ARBA00023157"/>
    </source>
</evidence>
<dbReference type="InterPro" id="IPR003961">
    <property type="entry name" value="FN3_dom"/>
</dbReference>
<sequence length="2294" mass="257412">MSFLLIYFTFFFRQKDGQVLKASDRIIISDSGEDYKLEIKDSLMADEGVYKCTISNRMGEKSVECNLKLISVNEFRKPKMSCELKDVKVKKGEDAVLRATIISDPVPDITWYHGEKALGGEGDKVIAEMEEGPKEVGDGLKECTFTLKVPAGQHSDSGVYRIHAKNKYGEGESSARLDILLKPEISGMKDVTTIPHETIIFKVVIYANPVAKVSRGEEKLSKTEKVKIIEDLQAEEYQIQLFDVGLAEDGVYTVTAVNDQGETTSTATLKVHTEPPSFVKNLDDQTVKAYHDADFRVRVNGIPKPQIKWYKDGEELTTGGRILIETDEEHQTSSLTIQHMEEGDEGKYKVRASNIVGEAETVSKLTMAQIPPSFTRPLDRSIEIDEGDHLELKVKVDGSPIPTVKWYKDGEEIPPGGHIEMVALPDGNIKLSIESMKPVDCGAYKLIVANKNGEKAAICAVAVKPTPRRPSFVKGLEGAKFKDGHPVRPSQAVNFVNKPGGIIGLHIDAARPEDAGHYAITVANRLGEISGEAEVEIEAQEKKPSFQAFLQPVSVVEGFPAKMEIKVAGHPKPTLKTHNGKEIVPDGQKFTVNELPDGTVCLLIDKATPADAGEYAVTASNGKGDVTSKAKLDVAGKQRDTPEEPPTFVHQLRDVSADEGSTLVLEAPFLGNPIPEVKWTKDGLPLSAGERNMMTCDGKRVGLEVKPANLNDAGQYECTLTNPLGSATSSAKAMIRKIYQAPAFAQTFGNLQQVPGFDAKFPVKVTGFPAPELTWYKNGERINAAKHPDKYRIRKDGDTCCLFVRDCAPGDAGCYSCKAVNLDGEASCEATLSVVDKIDKDQKGEAPSFLKRIGDCEVCQGMTAKFTACAMGYPEPEFEWRRNGDRLFPSDRIKAEKEGSGLLRLSIFNVCPADVALESRPKRPIGDQYVDYDKFRRTGLPLPLADRPIISRMTDRRLTLSWKPYIPIGSADYRGPPVTYRLEMSCACDVSNLEPYRDYKFRVRVENKYGISDPSPFAVTYREKLEPEPPKFFPYLEPGIDFRPETSPYFPKDFDIEKPPHDGYSQAPRFLRQEHDTQYGVKGHNCNLFWFVYGYPKPKMTYYFNDELIETGGRYDASYTRNGQATLFINKMLDRDVGWYEAVAHNEHGEARQRVRLEIAEFPKFISRPEEIVIMLRRSGRLEARVTGVPYPEIKWYKDWQPLAPSSRIKMMFHPPDTCILSINDVINRDEGLYSISAANVAGSISASAMIHVEEDERQYSLRTYGRYGVGRPEIKPRPSDGPKGFNELYDIGDELGRGTQGITYHAVERLTGRNYAAKIMHAKGLLRPFMYNELEILNMLNHRKILRLHEAFESDRSLTLILELASGGEFFDILSRQTYYTESEIAGYVRQVLWGLEHMHEHSIAHLGLTPGDILFSHPGGVPEFVSPEVVRGDGVGLAADMWSLGIIVHLLLSGGMSLFRGQNDKETLEKIKSVSEDYSSSFLSGLPDYLSPEAKDFIIKLLRVDSETRIDVSTALKHPWLVRADRMVQDEYQIRTSGLKTYLSGLRDWYSNASCRKWFRRRPLEGAYTDPSRMVYPPGMSETPPDTPRISVDRNLRETTIWESQLPPRAPLDFETGTPKSESHYQYGPDTYLLQLRDVSFPVRLREYMKVAAHRSPGYSRTIADSNYDWRTPIIRERRRFTDIMDEEIDDERKSRIDCYGSRDSLDGLDGLPSVTITNTITPRRLRHELGTRLDAHAEAEAYMECKRDGQIPFFREKPQIMPIRAEEPAELVCLAVGDPKPVVQWFKNDLVITESNRIKIIEDDDGRSILRLDPAVAYDVGIYKVVARNKIGQTVARTRMVLATNPAAPDSPEAADISDTEILLKWKQPHEDGNSPILCYSLQYKESDKVDWIDIGNNIDHEFYLVGGLKPSTSYHFRLASRNRIGWSTQGIVTELVKTKEEGSPKVQISRAMRHLQQITESGAPVTIDDAKHHIDYSTEKSPPQCNEGNGVVTNGVPKGSSHLSESGEAAVQREFEMLRSLRHERVAFLESAWHGGGIAAFIMEKLQGADVLTFLSSRHEYSEQMVATIITQVLDGLQYLHWRGYCHLDIQPDNIVMASVRSVHVKLVDFGSAQRVTRLGSPVSQVGHPEYAAPEIQSDDPVAFPQSDIWSVGVIAYVLLSGESPFRGATPEETHQNVNFVRFRFEYLFKELTQEATRFIMLIFKKAPSKRPLAEECHEHRWLLPSEYMIKKRERAIFLGNRLKEFSERYHSEKASQASKLSESLSSALGGGRGTLLRSTSIQEELIATT</sequence>
<evidence type="ECO:0000256" key="6">
    <source>
        <dbReference type="ARBA" id="ARBA00023319"/>
    </source>
</evidence>
<dbReference type="InterPro" id="IPR036179">
    <property type="entry name" value="Ig-like_dom_sf"/>
</dbReference>
<evidence type="ECO:0000256" key="4">
    <source>
        <dbReference type="ARBA" id="ARBA00022737"/>
    </source>
</evidence>
<dbReference type="InterPro" id="IPR007110">
    <property type="entry name" value="Ig-like_dom"/>
</dbReference>
<dbReference type="GO" id="GO:0005524">
    <property type="term" value="F:ATP binding"/>
    <property type="evidence" value="ECO:0007669"/>
    <property type="project" value="InterPro"/>
</dbReference>
<dbReference type="FunFam" id="2.60.40.10:FF:000345">
    <property type="entry name" value="Muscle M-line assembly protein unc-89"/>
    <property type="match status" value="1"/>
</dbReference>